<feature type="transmembrane region" description="Helical" evidence="6">
    <location>
        <begin position="28"/>
        <end position="48"/>
    </location>
</feature>
<dbReference type="GO" id="GO:0016757">
    <property type="term" value="F:glycosyltransferase activity"/>
    <property type="evidence" value="ECO:0007669"/>
    <property type="project" value="UniProtKB-KW"/>
</dbReference>
<reference evidence="8" key="1">
    <citation type="submission" date="2018-05" db="EMBL/GenBank/DDBJ databases">
        <title>Draft genome of Mucuna pruriens seed.</title>
        <authorList>
            <person name="Nnadi N.E."/>
            <person name="Vos R."/>
            <person name="Hasami M.H."/>
            <person name="Devisetty U.K."/>
            <person name="Aguiy J.C."/>
        </authorList>
    </citation>
    <scope>NUCLEOTIDE SEQUENCE [LARGE SCALE GENOMIC DNA]</scope>
    <source>
        <strain evidence="8">JCA_2017</strain>
    </source>
</reference>
<comment type="subcellular location">
    <subcellularLocation>
        <location evidence="1">Golgi apparatus membrane</location>
        <topology evidence="1">Single-pass type II membrane protein</topology>
    </subcellularLocation>
</comment>
<keyword evidence="4" id="KW-0735">Signal-anchor</keyword>
<evidence type="ECO:0000256" key="4">
    <source>
        <dbReference type="ARBA" id="ARBA00022968"/>
    </source>
</evidence>
<feature type="domain" description="Exostosin GT47" evidence="7">
    <location>
        <begin position="156"/>
        <end position="493"/>
    </location>
</feature>
<comment type="caution">
    <text evidence="8">The sequence shown here is derived from an EMBL/GenBank/DDBJ whole genome shotgun (WGS) entry which is preliminary data.</text>
</comment>
<evidence type="ECO:0000313" key="8">
    <source>
        <dbReference type="EMBL" id="RDX97838.1"/>
    </source>
</evidence>
<evidence type="ECO:0000313" key="9">
    <source>
        <dbReference type="Proteomes" id="UP000257109"/>
    </source>
</evidence>
<dbReference type="Pfam" id="PF03016">
    <property type="entry name" value="Exostosin_GT47"/>
    <property type="match status" value="1"/>
</dbReference>
<proteinExistence type="inferred from homology"/>
<dbReference type="Proteomes" id="UP000257109">
    <property type="component" value="Unassembled WGS sequence"/>
</dbReference>
<evidence type="ECO:0000256" key="2">
    <source>
        <dbReference type="ARBA" id="ARBA00010271"/>
    </source>
</evidence>
<dbReference type="EMBL" id="QJKJ01003562">
    <property type="protein sequence ID" value="RDX97838.1"/>
    <property type="molecule type" value="Genomic_DNA"/>
</dbReference>
<dbReference type="InterPro" id="IPR040911">
    <property type="entry name" value="Exostosin_GT47"/>
</dbReference>
<dbReference type="AlphaFoldDB" id="A0A371H4T8"/>
<keyword evidence="3 8" id="KW-0328">Glycosyltransferase</keyword>
<evidence type="ECO:0000256" key="5">
    <source>
        <dbReference type="ARBA" id="ARBA00023034"/>
    </source>
</evidence>
<feature type="non-terminal residue" evidence="8">
    <location>
        <position position="1"/>
    </location>
</feature>
<dbReference type="OrthoDB" id="1924787at2759"/>
<organism evidence="8 9">
    <name type="scientific">Mucuna pruriens</name>
    <name type="common">Velvet bean</name>
    <name type="synonym">Dolichos pruriens</name>
    <dbReference type="NCBI Taxonomy" id="157652"/>
    <lineage>
        <taxon>Eukaryota</taxon>
        <taxon>Viridiplantae</taxon>
        <taxon>Streptophyta</taxon>
        <taxon>Embryophyta</taxon>
        <taxon>Tracheophyta</taxon>
        <taxon>Spermatophyta</taxon>
        <taxon>Magnoliopsida</taxon>
        <taxon>eudicotyledons</taxon>
        <taxon>Gunneridae</taxon>
        <taxon>Pentapetalae</taxon>
        <taxon>rosids</taxon>
        <taxon>fabids</taxon>
        <taxon>Fabales</taxon>
        <taxon>Fabaceae</taxon>
        <taxon>Papilionoideae</taxon>
        <taxon>50 kb inversion clade</taxon>
        <taxon>NPAAA clade</taxon>
        <taxon>indigoferoid/millettioid clade</taxon>
        <taxon>Phaseoleae</taxon>
        <taxon>Mucuna</taxon>
    </lineage>
</organism>
<keyword evidence="5" id="KW-0333">Golgi apparatus</keyword>
<evidence type="ECO:0000256" key="6">
    <source>
        <dbReference type="SAM" id="Phobius"/>
    </source>
</evidence>
<accession>A0A371H4T8</accession>
<evidence type="ECO:0000256" key="1">
    <source>
        <dbReference type="ARBA" id="ARBA00004323"/>
    </source>
</evidence>
<keyword evidence="9" id="KW-1185">Reference proteome</keyword>
<keyword evidence="3 8" id="KW-0808">Transferase</keyword>
<dbReference type="STRING" id="157652.A0A371H4T8"/>
<comment type="similarity">
    <text evidence="2">Belongs to the glycosyltransferase 47 family.</text>
</comment>
<evidence type="ECO:0000259" key="7">
    <source>
        <dbReference type="Pfam" id="PF03016"/>
    </source>
</evidence>
<keyword evidence="6" id="KW-1133">Transmembrane helix</keyword>
<name>A0A371H4T8_MUCPR</name>
<dbReference type="PANTHER" id="PTHR11062">
    <property type="entry name" value="EXOSTOSIN HEPARAN SULFATE GLYCOSYLTRANSFERASE -RELATED"/>
    <property type="match status" value="1"/>
</dbReference>
<evidence type="ECO:0000256" key="3">
    <source>
        <dbReference type="ARBA" id="ARBA00022676"/>
    </source>
</evidence>
<protein>
    <submittedName>
        <fullName evidence="8">Xyloglucan galactosyltransferase MUR3</fullName>
    </submittedName>
</protein>
<gene>
    <name evidence="8" type="primary">MUR3</name>
    <name evidence="8" type="ORF">CR513_19343</name>
</gene>
<keyword evidence="6" id="KW-0812">Transmembrane</keyword>
<sequence length="564" mass="64855">MLFYRISKGQPEKMNKTPLRKYFDKVRFVFLASFIFFLSWLFLDYYMAVGDHGITFSLLNMNDAKHAQIPKPSISSFNFDETADCLVKTNYTNQNNVAIGTSNMPRFIVENHTETIVAAAHGEVHKRDHMSSPPLIRDNVGVVTITNLSTRNLDSCSGQYVYVYDLPSRFNEDLLKGCHSLMKWTDMCPSLSNLGLGPKVIEKSKEKVLLKESWYATDQFSLEVIFHNTMKHYKCLTNDSSLASAVYVPYYAGLDVGRYLWGGFNVSIRDASPKELVKWLAQQPEWKRMWGRDHFLVGGRIGWDFRRKTEDNDDWGTKLMFLPEARNMSILLIESVGPDANEFPIPYPTYFHPSKDGEIFQWQKKMRKVKRPYLFSFAGAPRQSSNASFSIRNEIIKHCQSSRSCKLLGCHNGGHNYCNDPVHVTKVFQSSVFCLQPPGDSFTRRSTFDSILAGCIPVFFRPESAYNQYLWHFPKNVSSYSIYIPERDVTEKRVVISETLSKVPEHQVFAMRNKVIGLIPRIIYRDPRSRLETIEDGFDVAVKGILGRIQDIRRDITNVPYTSS</sequence>
<dbReference type="PANTHER" id="PTHR11062:SF282">
    <property type="entry name" value="XYLOGLUCAN GALACTOSYLTRANSFERASE GT11-RELATED"/>
    <property type="match status" value="1"/>
</dbReference>
<keyword evidence="6" id="KW-0472">Membrane</keyword>
<dbReference type="GO" id="GO:0000139">
    <property type="term" value="C:Golgi membrane"/>
    <property type="evidence" value="ECO:0007669"/>
    <property type="project" value="UniProtKB-SubCell"/>
</dbReference>
<dbReference type="InterPro" id="IPR004263">
    <property type="entry name" value="Exostosin"/>
</dbReference>